<keyword evidence="4 7" id="KW-0732">Signal</keyword>
<evidence type="ECO:0000256" key="2">
    <source>
        <dbReference type="ARBA" id="ARBA00010474"/>
    </source>
</evidence>
<sequence>MKLFFYILLFGQFALAKSFATSYDHAYIEELAKSALEAYYPAEDNEKVSITVASIDPRIKVQTCQIPLEANIPENSSGRNVNVKISCDDSTPWNIYLPAKVEVTLPVIVAKKTIGKGSVITADHIEKVYLSATKIRGAIVNNEALVIGAKAEKRIAKGRAFNPRNICLVCEGDIVTIIASGKNFSIKARGEALSSGNNQEQIQVRNSRSNKIITATVKAINTVVINL</sequence>
<dbReference type="CDD" id="cd11614">
    <property type="entry name" value="SAF_CpaB_FlgA_like"/>
    <property type="match status" value="1"/>
</dbReference>
<evidence type="ECO:0000256" key="7">
    <source>
        <dbReference type="RuleBase" id="RU362063"/>
    </source>
</evidence>
<dbReference type="InterPro" id="IPR017585">
    <property type="entry name" value="SAF_FlgA"/>
</dbReference>
<name>A0ABN1L603_9GAMM</name>
<evidence type="ECO:0000313" key="10">
    <source>
        <dbReference type="Proteomes" id="UP001500021"/>
    </source>
</evidence>
<comment type="subcellular location">
    <subcellularLocation>
        <location evidence="1 7">Periplasm</location>
    </subcellularLocation>
</comment>
<keyword evidence="7" id="KW-1005">Bacterial flagellum biogenesis</keyword>
<accession>A0ABN1L603</accession>
<dbReference type="RefSeq" id="WP_343816567.1">
    <property type="nucleotide sequence ID" value="NZ_BAAAFA010000004.1"/>
</dbReference>
<reference evidence="9 10" key="1">
    <citation type="journal article" date="2019" name="Int. J. Syst. Evol. Microbiol.">
        <title>The Global Catalogue of Microorganisms (GCM) 10K type strain sequencing project: providing services to taxonomists for standard genome sequencing and annotation.</title>
        <authorList>
            <consortium name="The Broad Institute Genomics Platform"/>
            <consortium name="The Broad Institute Genome Sequencing Center for Infectious Disease"/>
            <person name="Wu L."/>
            <person name="Ma J."/>
        </authorList>
    </citation>
    <scope>NUCLEOTIDE SEQUENCE [LARGE SCALE GENOMIC DNA]</scope>
    <source>
        <strain evidence="9 10">JCM 15608</strain>
    </source>
</reference>
<proteinExistence type="inferred from homology"/>
<dbReference type="Proteomes" id="UP001500021">
    <property type="component" value="Unassembled WGS sequence"/>
</dbReference>
<dbReference type="PANTHER" id="PTHR36307:SF1">
    <property type="entry name" value="FLAGELLA BASAL BODY P-RING FORMATION PROTEIN FLGA"/>
    <property type="match status" value="1"/>
</dbReference>
<comment type="caution">
    <text evidence="9">The sequence shown here is derived from an EMBL/GenBank/DDBJ whole genome shotgun (WGS) entry which is preliminary data.</text>
</comment>
<dbReference type="SMART" id="SM00858">
    <property type="entry name" value="SAF"/>
    <property type="match status" value="1"/>
</dbReference>
<evidence type="ECO:0000256" key="3">
    <source>
        <dbReference type="ARBA" id="ARBA00014754"/>
    </source>
</evidence>
<organism evidence="9 10">
    <name type="scientific">Colwellia asteriadis</name>
    <dbReference type="NCBI Taxonomy" id="517723"/>
    <lineage>
        <taxon>Bacteria</taxon>
        <taxon>Pseudomonadati</taxon>
        <taxon>Pseudomonadota</taxon>
        <taxon>Gammaproteobacteria</taxon>
        <taxon>Alteromonadales</taxon>
        <taxon>Colwelliaceae</taxon>
        <taxon>Colwellia</taxon>
    </lineage>
</organism>
<protein>
    <recommendedName>
        <fullName evidence="3 7">Flagella basal body P-ring formation protein FlgA</fullName>
    </recommendedName>
</protein>
<gene>
    <name evidence="9" type="ORF">GCM10009111_13750</name>
</gene>
<dbReference type="InterPro" id="IPR039246">
    <property type="entry name" value="Flagellar_FlgA"/>
</dbReference>
<evidence type="ECO:0000259" key="8">
    <source>
        <dbReference type="SMART" id="SM00858"/>
    </source>
</evidence>
<evidence type="ECO:0000256" key="4">
    <source>
        <dbReference type="ARBA" id="ARBA00022729"/>
    </source>
</evidence>
<keyword evidence="5 7" id="KW-0574">Periplasm</keyword>
<evidence type="ECO:0000256" key="1">
    <source>
        <dbReference type="ARBA" id="ARBA00004418"/>
    </source>
</evidence>
<feature type="chain" id="PRO_5045001044" description="Flagella basal body P-ring formation protein FlgA" evidence="7">
    <location>
        <begin position="17"/>
        <end position="227"/>
    </location>
</feature>
<feature type="domain" description="SAF" evidence="8">
    <location>
        <begin position="105"/>
        <end position="167"/>
    </location>
</feature>
<evidence type="ECO:0000256" key="6">
    <source>
        <dbReference type="ARBA" id="ARBA00025643"/>
    </source>
</evidence>
<dbReference type="Pfam" id="PF13144">
    <property type="entry name" value="ChapFlgA"/>
    <property type="match status" value="1"/>
</dbReference>
<evidence type="ECO:0000313" key="9">
    <source>
        <dbReference type="EMBL" id="GAA0815431.1"/>
    </source>
</evidence>
<dbReference type="Gene3D" id="3.90.1210.10">
    <property type="entry name" value="Antifreeze-like/N-acetylneuraminic acid synthase C-terminal domain"/>
    <property type="match status" value="1"/>
</dbReference>
<dbReference type="EMBL" id="BAAAFA010000004">
    <property type="protein sequence ID" value="GAA0815431.1"/>
    <property type="molecule type" value="Genomic_DNA"/>
</dbReference>
<dbReference type="Pfam" id="PF17656">
    <property type="entry name" value="ChapFlgA_N"/>
    <property type="match status" value="1"/>
</dbReference>
<dbReference type="InterPro" id="IPR013974">
    <property type="entry name" value="SAF"/>
</dbReference>
<evidence type="ECO:0000256" key="5">
    <source>
        <dbReference type="ARBA" id="ARBA00022764"/>
    </source>
</evidence>
<dbReference type="Gene3D" id="2.30.30.760">
    <property type="match status" value="1"/>
</dbReference>
<dbReference type="PANTHER" id="PTHR36307">
    <property type="entry name" value="FLAGELLA BASAL BODY P-RING FORMATION PROTEIN FLGA"/>
    <property type="match status" value="1"/>
</dbReference>
<dbReference type="InterPro" id="IPR041231">
    <property type="entry name" value="FlgA_N"/>
</dbReference>
<comment type="function">
    <text evidence="6 7">Involved in the assembly process of the P-ring formation. It may associate with FlgF on the rod constituting a structure essential for the P-ring assembly or may act as a modulator protein for the P-ring assembly.</text>
</comment>
<comment type="similarity">
    <text evidence="2 7">Belongs to the FlgA family.</text>
</comment>
<keyword evidence="10" id="KW-1185">Reference proteome</keyword>
<feature type="signal peptide" evidence="7">
    <location>
        <begin position="1"/>
        <end position="16"/>
    </location>
</feature>
<dbReference type="NCBIfam" id="TIGR03170">
    <property type="entry name" value="flgA_cterm"/>
    <property type="match status" value="1"/>
</dbReference>